<dbReference type="InterPro" id="IPR025659">
    <property type="entry name" value="Tubby-like_C"/>
</dbReference>
<dbReference type="InterPro" id="IPR038595">
    <property type="entry name" value="LOR_sf"/>
</dbReference>
<dbReference type="Proteomes" id="UP001216579">
    <property type="component" value="Unassembled WGS sequence"/>
</dbReference>
<evidence type="ECO:0000259" key="2">
    <source>
        <dbReference type="Pfam" id="PF10708"/>
    </source>
</evidence>
<protein>
    <submittedName>
        <fullName evidence="3">Phospholipid scramblase-related protein</fullName>
    </submittedName>
</protein>
<evidence type="ECO:0000256" key="1">
    <source>
        <dbReference type="SAM" id="MobiDB-lite"/>
    </source>
</evidence>
<evidence type="ECO:0000313" key="4">
    <source>
        <dbReference type="Proteomes" id="UP001216579"/>
    </source>
</evidence>
<comment type="caution">
    <text evidence="3">The sequence shown here is derived from an EMBL/GenBank/DDBJ whole genome shotgun (WGS) entry which is preliminary data.</text>
</comment>
<organism evidence="3 4">
    <name type="scientific">Streptomyces silvisoli</name>
    <dbReference type="NCBI Taxonomy" id="3034235"/>
    <lineage>
        <taxon>Bacteria</taxon>
        <taxon>Bacillati</taxon>
        <taxon>Actinomycetota</taxon>
        <taxon>Actinomycetes</taxon>
        <taxon>Kitasatosporales</taxon>
        <taxon>Streptomycetaceae</taxon>
        <taxon>Streptomyces</taxon>
    </lineage>
</organism>
<dbReference type="PANTHER" id="PTHR23248:SF9">
    <property type="entry name" value="PHOSPHOLIPID SCRAMBLASE"/>
    <property type="match status" value="1"/>
</dbReference>
<dbReference type="PANTHER" id="PTHR23248">
    <property type="entry name" value="PHOSPHOLIPID SCRAMBLASE-RELATED"/>
    <property type="match status" value="1"/>
</dbReference>
<feature type="compositionally biased region" description="Low complexity" evidence="1">
    <location>
        <begin position="42"/>
        <end position="74"/>
    </location>
</feature>
<dbReference type="InterPro" id="IPR005552">
    <property type="entry name" value="Scramblase"/>
</dbReference>
<dbReference type="EMBL" id="JARJBC010000007">
    <property type="protein sequence ID" value="MDF3290334.1"/>
    <property type="molecule type" value="Genomic_DNA"/>
</dbReference>
<dbReference type="RefSeq" id="WP_276093766.1">
    <property type="nucleotide sequence ID" value="NZ_JARJBC010000007.1"/>
</dbReference>
<dbReference type="Pfam" id="PF03803">
    <property type="entry name" value="Scramblase"/>
    <property type="match status" value="1"/>
</dbReference>
<feature type="region of interest" description="Disordered" evidence="1">
    <location>
        <begin position="31"/>
        <end position="102"/>
    </location>
</feature>
<evidence type="ECO:0000313" key="3">
    <source>
        <dbReference type="EMBL" id="MDF3290334.1"/>
    </source>
</evidence>
<feature type="domain" description="DUF2510" evidence="2">
    <location>
        <begin position="9"/>
        <end position="41"/>
    </location>
</feature>
<dbReference type="Gene3D" id="2.40.160.200">
    <property type="entry name" value="LURP1-related"/>
    <property type="match status" value="1"/>
</dbReference>
<gene>
    <name evidence="3" type="ORF">P3G67_13985</name>
</gene>
<dbReference type="SUPFAM" id="SSF54518">
    <property type="entry name" value="Tubby C-terminal domain-like"/>
    <property type="match status" value="1"/>
</dbReference>
<sequence length="319" mass="34945">MTTQSNVPAGWYADPQGAPNLLRWWDGSRWTEHTHADPRPAQPQQVQQPHPHVPPQQVHHAPQPQTVPPQQAMPAQPPHAMPQHAMPPQAPNAPQGVNGFHDPSRIQRQVQHQAGVGPTAGGSGTLFTEPILVVNQKAKLVEMVDEYSVYDQAGNQIGAVAEIGQSTAKKAVRALTKYGQFMTHRLEVRDAHGQPVLYLTRPAKLLKSKMIVQRADGAQIGEIVQQNAIGRIHFAFMVGDQKIGAIKAENFRAWDFAIVDHTDTEVARITKTWQGLAKAMFTSADNYVLQIHQPLPDPLLSMVVGSALTVDVALKQGTN</sequence>
<dbReference type="Pfam" id="PF10708">
    <property type="entry name" value="DUF2510"/>
    <property type="match status" value="1"/>
</dbReference>
<name>A0ABT5ZL58_9ACTN</name>
<keyword evidence="4" id="KW-1185">Reference proteome</keyword>
<feature type="compositionally biased region" description="Low complexity" evidence="1">
    <location>
        <begin position="81"/>
        <end position="95"/>
    </location>
</feature>
<reference evidence="3 4" key="1">
    <citation type="submission" date="2023-03" db="EMBL/GenBank/DDBJ databases">
        <title>Draft genome sequence of Streptomyces sp. RB6PN23 isolated from peat swamp forest in Thailand.</title>
        <authorList>
            <person name="Klaysubun C."/>
            <person name="Duangmal K."/>
        </authorList>
    </citation>
    <scope>NUCLEOTIDE SEQUENCE [LARGE SCALE GENOMIC DNA]</scope>
    <source>
        <strain evidence="3 4">RB6PN23</strain>
    </source>
</reference>
<proteinExistence type="predicted"/>
<dbReference type="InterPro" id="IPR018929">
    <property type="entry name" value="DUF2510"/>
</dbReference>
<accession>A0ABT5ZL58</accession>